<dbReference type="Proteomes" id="UP000478417">
    <property type="component" value="Unassembled WGS sequence"/>
</dbReference>
<dbReference type="AlphaFoldDB" id="A0A6B2M0I3"/>
<keyword evidence="1" id="KW-0812">Transmembrane</keyword>
<name>A0A6B2M0I3_9BACT</name>
<dbReference type="RefSeq" id="WP_163963933.1">
    <property type="nucleotide sequence ID" value="NZ_JAAGNX010000002.1"/>
</dbReference>
<gene>
    <name evidence="2" type="ORF">G0Q06_07170</name>
</gene>
<comment type="caution">
    <text evidence="2">The sequence shown here is derived from an EMBL/GenBank/DDBJ whole genome shotgun (WGS) entry which is preliminary data.</text>
</comment>
<evidence type="ECO:0000313" key="2">
    <source>
        <dbReference type="EMBL" id="NDV62223.1"/>
    </source>
</evidence>
<organism evidence="2 3">
    <name type="scientific">Oceanipulchritudo coccoides</name>
    <dbReference type="NCBI Taxonomy" id="2706888"/>
    <lineage>
        <taxon>Bacteria</taxon>
        <taxon>Pseudomonadati</taxon>
        <taxon>Verrucomicrobiota</taxon>
        <taxon>Opitutia</taxon>
        <taxon>Puniceicoccales</taxon>
        <taxon>Oceanipulchritudinaceae</taxon>
        <taxon>Oceanipulchritudo</taxon>
    </lineage>
</organism>
<accession>A0A6B2M0I3</accession>
<keyword evidence="1" id="KW-1133">Transmembrane helix</keyword>
<dbReference type="EMBL" id="JAAGNX010000002">
    <property type="protein sequence ID" value="NDV62223.1"/>
    <property type="molecule type" value="Genomic_DNA"/>
</dbReference>
<sequence>MKKNEPNDPSLILVLFIGFLSFCIGGILGVASLISLPVVESTKALEPDEIEPGTVYYIKGQQSGRTAWRAKEDAWRAGMVDVLRLSEPELNQWSRDRLDIDESPDAKDASDLEGTFHFLPSAVNFRVVEDGLQLATKIELGGYLKDKTVIYQVTGRFEDSAHGIRFVPLSGNIGAAPLGSIPVVRDLLFGLLTKRISKGADVDWLGESLDNLESAEIAEGKLVLRRKAEG</sequence>
<reference evidence="2 3" key="1">
    <citation type="submission" date="2020-02" db="EMBL/GenBank/DDBJ databases">
        <title>Albibacoteraceae fam. nov., the first described family within the subdivision 4 Verrucomicrobia.</title>
        <authorList>
            <person name="Xi F."/>
        </authorList>
    </citation>
    <scope>NUCLEOTIDE SEQUENCE [LARGE SCALE GENOMIC DNA]</scope>
    <source>
        <strain evidence="2 3">CK1056</strain>
    </source>
</reference>
<proteinExistence type="predicted"/>
<keyword evidence="1" id="KW-0472">Membrane</keyword>
<feature type="transmembrane region" description="Helical" evidence="1">
    <location>
        <begin position="12"/>
        <end position="34"/>
    </location>
</feature>
<evidence type="ECO:0000256" key="1">
    <source>
        <dbReference type="SAM" id="Phobius"/>
    </source>
</evidence>
<evidence type="ECO:0000313" key="3">
    <source>
        <dbReference type="Proteomes" id="UP000478417"/>
    </source>
</evidence>
<protein>
    <submittedName>
        <fullName evidence="2">Uncharacterized protein</fullName>
    </submittedName>
</protein>
<keyword evidence="3" id="KW-1185">Reference proteome</keyword>